<keyword evidence="1" id="KW-1133">Transmembrane helix</keyword>
<dbReference type="EMBL" id="AB649420">
    <property type="protein sequence ID" value="BAL70639.1"/>
    <property type="molecule type" value="Genomic_DNA"/>
</dbReference>
<geneLocation type="apicoplast" evidence="2"/>
<proteinExistence type="predicted"/>
<keyword evidence="2" id="KW-0933">Apicoplast</keyword>
<protein>
    <submittedName>
        <fullName evidence="2">Open reading frame 78</fullName>
    </submittedName>
</protein>
<feature type="transmembrane region" description="Helical" evidence="1">
    <location>
        <begin position="52"/>
        <end position="73"/>
    </location>
</feature>
<keyword evidence="1" id="KW-0812">Transmembrane</keyword>
<reference evidence="2" key="1">
    <citation type="journal article" date="2012" name="Mol. Biol. Evol.">
        <title>The Plasmodium Apicoplast Genome: Conserved Structure and Close Relationship of P. ovale to Rodent Malaria Parasites.</title>
        <authorList>
            <person name="Arisue N."/>
            <person name="Hashimoto T."/>
            <person name="Mitsui H."/>
            <person name="Palacpac N.M.Q."/>
            <person name="Kaneko A."/>
            <person name="Kawai S."/>
            <person name="Hasegawa M."/>
            <person name="Tanabe K."/>
            <person name="Horii T."/>
        </authorList>
    </citation>
    <scope>NUCLEOTIDE SEQUENCE</scope>
    <source>
        <strain evidence="2">CDC</strain>
    </source>
</reference>
<organism evidence="2">
    <name type="scientific">Plasmodium coatneyi</name>
    <dbReference type="NCBI Taxonomy" id="208452"/>
    <lineage>
        <taxon>Eukaryota</taxon>
        <taxon>Sar</taxon>
        <taxon>Alveolata</taxon>
        <taxon>Apicomplexa</taxon>
        <taxon>Aconoidasida</taxon>
        <taxon>Haemosporida</taxon>
        <taxon>Plasmodiidae</taxon>
        <taxon>Plasmodium</taxon>
    </lineage>
</organism>
<evidence type="ECO:0000313" key="2">
    <source>
        <dbReference type="EMBL" id="BAL70639.1"/>
    </source>
</evidence>
<accession>H7CDL9</accession>
<gene>
    <name evidence="2" type="primary">ORF78</name>
</gene>
<name>H7CDL9_9APIC</name>
<dbReference type="AlphaFoldDB" id="H7CDL9"/>
<evidence type="ECO:0000256" key="1">
    <source>
        <dbReference type="SAM" id="Phobius"/>
    </source>
</evidence>
<sequence length="82" mass="10399">MLKQKNNNILKKIFIKKIFKFIKYFSIFYYNIYIWIYIIILIFIFINKNKYYKIIIYNKYKYLINFLFIILLLNKCQKSDLN</sequence>
<keyword evidence="1" id="KW-0472">Membrane</keyword>
<keyword evidence="2" id="KW-0934">Plastid</keyword>
<feature type="transmembrane region" description="Helical" evidence="1">
    <location>
        <begin position="21"/>
        <end position="46"/>
    </location>
</feature>